<gene>
    <name evidence="10" type="ORF">SSIM_03205</name>
</gene>
<dbReference type="Pfam" id="PF13303">
    <property type="entry name" value="PTS_EIIC_2"/>
    <property type="match status" value="1"/>
</dbReference>
<feature type="transmembrane region" description="Helical" evidence="8">
    <location>
        <begin position="73"/>
        <end position="97"/>
    </location>
</feature>
<feature type="transmembrane region" description="Helical" evidence="8">
    <location>
        <begin position="42"/>
        <end position="61"/>
    </location>
</feature>
<keyword evidence="5 8" id="KW-0812">Transmembrane</keyword>
<protein>
    <submittedName>
        <fullName evidence="10">Transcriptional regulator</fullName>
    </submittedName>
</protein>
<keyword evidence="4" id="KW-0762">Sugar transport</keyword>
<reference evidence="10 11" key="1">
    <citation type="journal article" date="2013" name="Genome Announc.">
        <title>Draft Genome Sequence of Staphylococcus simulans UMC-CNS-990, Isolated from a Case of Chronic Bovine Mastitis.</title>
        <authorList>
            <person name="Calcutt M.J."/>
            <person name="Foecking M.F."/>
            <person name="Hsieh H.Y."/>
            <person name="Perry J."/>
            <person name="Stewart G.C."/>
            <person name="Middleton J.R."/>
        </authorList>
    </citation>
    <scope>NUCLEOTIDE SEQUENCE [LARGE SCALE GENOMIC DNA]</scope>
    <source>
        <strain evidence="10 11">UMC-CNS-990</strain>
    </source>
</reference>
<dbReference type="InterPro" id="IPR003352">
    <property type="entry name" value="PTS_EIIC"/>
</dbReference>
<dbReference type="PANTHER" id="PTHR40063:SF1">
    <property type="entry name" value="MEMBRANE PROTEIN"/>
    <property type="match status" value="1"/>
</dbReference>
<name>A0ABP2YYH7_STASI</name>
<feature type="transmembrane region" description="Helical" evidence="8">
    <location>
        <begin position="127"/>
        <end position="152"/>
    </location>
</feature>
<keyword evidence="3" id="KW-1003">Cell membrane</keyword>
<feature type="domain" description="Phosphotransferase system EIIC" evidence="9">
    <location>
        <begin position="31"/>
        <end position="332"/>
    </location>
</feature>
<evidence type="ECO:0000256" key="5">
    <source>
        <dbReference type="ARBA" id="ARBA00022692"/>
    </source>
</evidence>
<feature type="transmembrane region" description="Helical" evidence="8">
    <location>
        <begin position="261"/>
        <end position="294"/>
    </location>
</feature>
<keyword evidence="11" id="KW-1185">Reference proteome</keyword>
<evidence type="ECO:0000256" key="7">
    <source>
        <dbReference type="ARBA" id="ARBA00023136"/>
    </source>
</evidence>
<evidence type="ECO:0000256" key="1">
    <source>
        <dbReference type="ARBA" id="ARBA00004651"/>
    </source>
</evidence>
<evidence type="ECO:0000256" key="4">
    <source>
        <dbReference type="ARBA" id="ARBA00022597"/>
    </source>
</evidence>
<proteinExistence type="predicted"/>
<evidence type="ECO:0000256" key="2">
    <source>
        <dbReference type="ARBA" id="ARBA00022448"/>
    </source>
</evidence>
<keyword evidence="6 8" id="KW-1133">Transmembrane helix</keyword>
<feature type="transmembrane region" description="Helical" evidence="8">
    <location>
        <begin position="103"/>
        <end position="120"/>
    </location>
</feature>
<accession>A0ABP2YYH7</accession>
<dbReference type="PANTHER" id="PTHR40063">
    <property type="entry name" value="MEMBRANE PROTEIN-RELATED"/>
    <property type="match status" value="1"/>
</dbReference>
<evidence type="ECO:0000256" key="8">
    <source>
        <dbReference type="SAM" id="Phobius"/>
    </source>
</evidence>
<evidence type="ECO:0000313" key="10">
    <source>
        <dbReference type="EMBL" id="ERS94482.1"/>
    </source>
</evidence>
<comment type="caution">
    <text evidence="10">The sequence shown here is derived from an EMBL/GenBank/DDBJ whole genome shotgun (WGS) entry which is preliminary data.</text>
</comment>
<comment type="subcellular location">
    <subcellularLocation>
        <location evidence="1">Cell membrane</location>
        <topology evidence="1">Multi-pass membrane protein</topology>
    </subcellularLocation>
</comment>
<evidence type="ECO:0000256" key="3">
    <source>
        <dbReference type="ARBA" id="ARBA00022475"/>
    </source>
</evidence>
<feature type="transmembrane region" description="Helical" evidence="8">
    <location>
        <begin position="172"/>
        <end position="201"/>
    </location>
</feature>
<dbReference type="Proteomes" id="UP000017131">
    <property type="component" value="Unassembled WGS sequence"/>
</dbReference>
<evidence type="ECO:0000259" key="9">
    <source>
        <dbReference type="Pfam" id="PF13303"/>
    </source>
</evidence>
<evidence type="ECO:0000313" key="11">
    <source>
        <dbReference type="Proteomes" id="UP000017131"/>
    </source>
</evidence>
<evidence type="ECO:0000256" key="6">
    <source>
        <dbReference type="ARBA" id="ARBA00022989"/>
    </source>
</evidence>
<keyword evidence="7 8" id="KW-0472">Membrane</keyword>
<dbReference type="RefSeq" id="WP_002479817.1">
    <property type="nucleotide sequence ID" value="NZ_AXDY01000002.1"/>
</dbReference>
<sequence length="347" mass="35840">MDIILGTGTLLLVLLAMSLFLKFAPYGKQGLQALSGAACATFLPQAFLSYAIGGVFHLEFFQRIGDLAGSLSGIAVGILTGLKLGISPVFAVIIGLVLHDQKLLPAFIAAYLVSFLIKLIEKKVPEGLDLIVVILVAPALAFGIGGLISPGVMAVLRQIGGAITAVGDNNPYALAIILGLIIPVVGMTPLSSMVLTSLLGLTGVPMAIGALTTTGSSFVNFMMFRALKIGGLGKAFAVAVEPLTQIDTIAKYPIQLYGANAIVGMFTATIVTIAGLVINVTGMATPIAGAIVLFGFNKPIPSLITIAAVIVTAIILGWILGKIMSKINFKKLSDKLPEGKAEPSKAN</sequence>
<organism evidence="10 11">
    <name type="scientific">Staphylococcus simulans UMC-CNS-990</name>
    <dbReference type="NCBI Taxonomy" id="1405498"/>
    <lineage>
        <taxon>Bacteria</taxon>
        <taxon>Bacillati</taxon>
        <taxon>Bacillota</taxon>
        <taxon>Bacilli</taxon>
        <taxon>Bacillales</taxon>
        <taxon>Staphylococcaceae</taxon>
        <taxon>Staphylococcus</taxon>
    </lineage>
</organism>
<keyword evidence="2" id="KW-0813">Transport</keyword>
<dbReference type="EMBL" id="AXDY01000002">
    <property type="protein sequence ID" value="ERS94482.1"/>
    <property type="molecule type" value="Genomic_DNA"/>
</dbReference>
<feature type="transmembrane region" description="Helical" evidence="8">
    <location>
        <begin position="300"/>
        <end position="321"/>
    </location>
</feature>